<name>A0A8H4QTZ9_9AGAR</name>
<comment type="caution">
    <text evidence="2">The sequence shown here is derived from an EMBL/GenBank/DDBJ whole genome shotgun (WGS) entry which is preliminary data.</text>
</comment>
<evidence type="ECO:0000313" key="2">
    <source>
        <dbReference type="EMBL" id="KAF4617312.1"/>
    </source>
</evidence>
<reference evidence="2 3" key="1">
    <citation type="submission" date="2019-12" db="EMBL/GenBank/DDBJ databases">
        <authorList>
            <person name="Floudas D."/>
            <person name="Bentzer J."/>
            <person name="Ahren D."/>
            <person name="Johansson T."/>
            <person name="Persson P."/>
            <person name="Tunlid A."/>
        </authorList>
    </citation>
    <scope>NUCLEOTIDE SEQUENCE [LARGE SCALE GENOMIC DNA]</scope>
    <source>
        <strain evidence="2 3">CBS 102.39</strain>
    </source>
</reference>
<keyword evidence="1" id="KW-0812">Transmembrane</keyword>
<evidence type="ECO:0000256" key="1">
    <source>
        <dbReference type="SAM" id="Phobius"/>
    </source>
</evidence>
<dbReference type="AlphaFoldDB" id="A0A8H4QTZ9"/>
<feature type="transmembrane region" description="Helical" evidence="1">
    <location>
        <begin position="12"/>
        <end position="35"/>
    </location>
</feature>
<feature type="transmembrane region" description="Helical" evidence="1">
    <location>
        <begin position="47"/>
        <end position="68"/>
    </location>
</feature>
<accession>A0A8H4QTZ9</accession>
<organism evidence="2 3">
    <name type="scientific">Agrocybe pediades</name>
    <dbReference type="NCBI Taxonomy" id="84607"/>
    <lineage>
        <taxon>Eukaryota</taxon>
        <taxon>Fungi</taxon>
        <taxon>Dikarya</taxon>
        <taxon>Basidiomycota</taxon>
        <taxon>Agaricomycotina</taxon>
        <taxon>Agaricomycetes</taxon>
        <taxon>Agaricomycetidae</taxon>
        <taxon>Agaricales</taxon>
        <taxon>Agaricineae</taxon>
        <taxon>Strophariaceae</taxon>
        <taxon>Agrocybe</taxon>
    </lineage>
</organism>
<keyword evidence="1" id="KW-1133">Transmembrane helix</keyword>
<keyword evidence="3" id="KW-1185">Reference proteome</keyword>
<dbReference type="Proteomes" id="UP000521872">
    <property type="component" value="Unassembled WGS sequence"/>
</dbReference>
<protein>
    <submittedName>
        <fullName evidence="2">Uncharacterized protein</fullName>
    </submittedName>
</protein>
<evidence type="ECO:0000313" key="3">
    <source>
        <dbReference type="Proteomes" id="UP000521872"/>
    </source>
</evidence>
<proteinExistence type="predicted"/>
<sequence>MGREVVNANTVIGPFFVGFTFSLVLLGISATQWLYYHSHYSRDKLWLKLFVAALFVVNTFSSTMNMVYIYRKVIIFFGSEVELPKAEWYIAIGEEITLYLEANPILITYLFGTMQNLRWRRS</sequence>
<keyword evidence="1" id="KW-0472">Membrane</keyword>
<dbReference type="EMBL" id="JAACJL010000030">
    <property type="protein sequence ID" value="KAF4617312.1"/>
    <property type="molecule type" value="Genomic_DNA"/>
</dbReference>
<gene>
    <name evidence="2" type="ORF">D9613_005808</name>
</gene>